<protein>
    <submittedName>
        <fullName evidence="1">Uncharacterized protein</fullName>
    </submittedName>
</protein>
<reference evidence="1 2" key="1">
    <citation type="submission" date="2020-09" db="EMBL/GenBank/DDBJ databases">
        <title>Methylomonas albis sp. nov. and Methylomonas fluvii sp. nov.: Two cold-adapted methanotrophs from the River Elbe and an amended description of Methylovulum psychrotolerans strain Eb1.</title>
        <authorList>
            <person name="Bussmann I.K."/>
            <person name="Klings K.-W."/>
            <person name="Warnstedt J."/>
            <person name="Hoppert M."/>
            <person name="Saborowski A."/>
            <person name="Horn F."/>
            <person name="Liebner S."/>
        </authorList>
    </citation>
    <scope>NUCLEOTIDE SEQUENCE [LARGE SCALE GENOMIC DNA]</scope>
    <source>
        <strain evidence="1 2">EbB</strain>
    </source>
</reference>
<evidence type="ECO:0000313" key="1">
    <source>
        <dbReference type="EMBL" id="MBD9362141.1"/>
    </source>
</evidence>
<gene>
    <name evidence="1" type="ORF">EBB_16785</name>
</gene>
<keyword evidence="2" id="KW-1185">Reference proteome</keyword>
<dbReference type="RefSeq" id="WP_192394857.1">
    <property type="nucleotide sequence ID" value="NZ_CAJHIU010000002.1"/>
</dbReference>
<dbReference type="EMBL" id="JACXST010000002">
    <property type="protein sequence ID" value="MBD9362141.1"/>
    <property type="molecule type" value="Genomic_DNA"/>
</dbReference>
<comment type="caution">
    <text evidence="1">The sequence shown here is derived from an EMBL/GenBank/DDBJ whole genome shotgun (WGS) entry which is preliminary data.</text>
</comment>
<evidence type="ECO:0000313" key="2">
    <source>
        <dbReference type="Proteomes" id="UP000641152"/>
    </source>
</evidence>
<dbReference type="Proteomes" id="UP000641152">
    <property type="component" value="Unassembled WGS sequence"/>
</dbReference>
<organism evidence="1 2">
    <name type="scientific">Methylomonas fluvii</name>
    <dbReference type="NCBI Taxonomy" id="1854564"/>
    <lineage>
        <taxon>Bacteria</taxon>
        <taxon>Pseudomonadati</taxon>
        <taxon>Pseudomonadota</taxon>
        <taxon>Gammaproteobacteria</taxon>
        <taxon>Methylococcales</taxon>
        <taxon>Methylococcaceae</taxon>
        <taxon>Methylomonas</taxon>
    </lineage>
</organism>
<proteinExistence type="predicted"/>
<accession>A0ABR9DH74</accession>
<sequence length="259" mass="29109">MDFLAKQLVCGAYQLQPLSAGGLLSNPMKELAKTMLVEALEGKKKGQSPADLVIVIDDVELENLGRENVIAEHFQAAVNNAIQLKAKGISAEESRIRSVIRDKCSFHLLKPMVEAYLFGDTVALGLAGVPTEVIPKLVHQSDVEKFETNDPKWLPTCRIENTKKANDNKLWWLHERHPKAYLDYLLPKEYSETTHGLQALIKLNWPQVPKCQHDIPIFGSLFQDVADWFNIANPITGATHPDFYPTKTSNRANLLLRNM</sequence>
<name>A0ABR9DH74_9GAMM</name>